<proteinExistence type="predicted"/>
<evidence type="ECO:0000313" key="2">
    <source>
        <dbReference type="Proteomes" id="UP001396334"/>
    </source>
</evidence>
<name>A0ABR2PU69_9ROSI</name>
<dbReference type="EMBL" id="JBBPBN010000051">
    <property type="protein sequence ID" value="KAK8992001.1"/>
    <property type="molecule type" value="Genomic_DNA"/>
</dbReference>
<evidence type="ECO:0000313" key="1">
    <source>
        <dbReference type="EMBL" id="KAK8992001.1"/>
    </source>
</evidence>
<organism evidence="1 2">
    <name type="scientific">Hibiscus sabdariffa</name>
    <name type="common">roselle</name>
    <dbReference type="NCBI Taxonomy" id="183260"/>
    <lineage>
        <taxon>Eukaryota</taxon>
        <taxon>Viridiplantae</taxon>
        <taxon>Streptophyta</taxon>
        <taxon>Embryophyta</taxon>
        <taxon>Tracheophyta</taxon>
        <taxon>Spermatophyta</taxon>
        <taxon>Magnoliopsida</taxon>
        <taxon>eudicotyledons</taxon>
        <taxon>Gunneridae</taxon>
        <taxon>Pentapetalae</taxon>
        <taxon>rosids</taxon>
        <taxon>malvids</taxon>
        <taxon>Malvales</taxon>
        <taxon>Malvaceae</taxon>
        <taxon>Malvoideae</taxon>
        <taxon>Hibiscus</taxon>
    </lineage>
</organism>
<reference evidence="1 2" key="1">
    <citation type="journal article" date="2024" name="G3 (Bethesda)">
        <title>Genome assembly of Hibiscus sabdariffa L. provides insights into metabolisms of medicinal natural products.</title>
        <authorList>
            <person name="Kim T."/>
        </authorList>
    </citation>
    <scope>NUCLEOTIDE SEQUENCE [LARGE SCALE GENOMIC DNA]</scope>
    <source>
        <strain evidence="1">TK-2024</strain>
        <tissue evidence="1">Old leaves</tissue>
    </source>
</reference>
<protein>
    <submittedName>
        <fullName evidence="1">Uncharacterized protein</fullName>
    </submittedName>
</protein>
<sequence>MEIMNLKPSFARQLNQQGLSPIHLAVKNRHKELVLRPCWFSFLANDGFKFIISIAYPMHPSFAAMCSGVSTNSFSIEANKREKRKELLDSGWTIESQQGIKRQEQKGTQSRSVCDVYIPRLLVDCFWS</sequence>
<keyword evidence="2" id="KW-1185">Reference proteome</keyword>
<comment type="caution">
    <text evidence="1">The sequence shown here is derived from an EMBL/GenBank/DDBJ whole genome shotgun (WGS) entry which is preliminary data.</text>
</comment>
<gene>
    <name evidence="1" type="ORF">V6N11_044893</name>
</gene>
<dbReference type="Proteomes" id="UP001396334">
    <property type="component" value="Unassembled WGS sequence"/>
</dbReference>
<accession>A0ABR2PU69</accession>